<evidence type="ECO:0000256" key="19">
    <source>
        <dbReference type="PIRSR" id="PIRSR634016-1"/>
    </source>
</evidence>
<keyword evidence="10 22" id="KW-0378">Hydrolase</keyword>
<feature type="transmembrane region" description="Helical" evidence="22">
    <location>
        <begin position="29"/>
        <end position="51"/>
    </location>
</feature>
<dbReference type="InterPro" id="IPR014782">
    <property type="entry name" value="Peptidase_M1_dom"/>
</dbReference>
<evidence type="ECO:0000256" key="2">
    <source>
        <dbReference type="ARBA" id="ARBA00004401"/>
    </source>
</evidence>
<dbReference type="CDD" id="cd09601">
    <property type="entry name" value="M1_APN-Q_like"/>
    <property type="match status" value="1"/>
</dbReference>
<comment type="subcellular location">
    <subcellularLocation>
        <location evidence="2">Cell membrane</location>
        <topology evidence="2">Single-pass type II membrane protein</topology>
    </subcellularLocation>
</comment>
<keyword evidence="5 22" id="KW-0031">Aminopeptidase</keyword>
<keyword evidence="17" id="KW-1015">Disulfide bond</keyword>
<keyword evidence="13" id="KW-0735">Signal-anchor</keyword>
<dbReference type="InterPro" id="IPR042097">
    <property type="entry name" value="Aminopeptidase_N-like_N_sf"/>
</dbReference>
<name>B3RHX6_TRIAD</name>
<dbReference type="EMBL" id="DS985241">
    <property type="protein sequence ID" value="EDV28936.1"/>
    <property type="molecule type" value="Genomic_DNA"/>
</dbReference>
<feature type="active site" description="Proton acceptor" evidence="19">
    <location>
        <position position="425"/>
    </location>
</feature>
<dbReference type="FunFam" id="2.60.40.1730:FF:000013">
    <property type="entry name" value="Aminopeptidase"/>
    <property type="match status" value="1"/>
</dbReference>
<dbReference type="GO" id="GO:0006508">
    <property type="term" value="P:proteolysis"/>
    <property type="evidence" value="ECO:0000318"/>
    <property type="project" value="GO_Central"/>
</dbReference>
<evidence type="ECO:0000256" key="15">
    <source>
        <dbReference type="ARBA" id="ARBA00023049"/>
    </source>
</evidence>
<dbReference type="PANTHER" id="PTHR11533:SF276">
    <property type="entry name" value="GLUTAMYL AMINOPEPTIDASE"/>
    <property type="match status" value="1"/>
</dbReference>
<dbReference type="PhylomeDB" id="B3RHX6"/>
<dbReference type="InterPro" id="IPR027268">
    <property type="entry name" value="Peptidase_M4/M1_CTD_sf"/>
</dbReference>
<feature type="binding site" evidence="20">
    <location>
        <position position="447"/>
    </location>
    <ligand>
        <name>Zn(2+)</name>
        <dbReference type="ChEBI" id="CHEBI:29105"/>
        <note>catalytic</note>
    </ligand>
</feature>
<feature type="site" description="Transition state stabilizer" evidence="21">
    <location>
        <position position="506"/>
    </location>
</feature>
<evidence type="ECO:0000256" key="5">
    <source>
        <dbReference type="ARBA" id="ARBA00022438"/>
    </source>
</evidence>
<feature type="compositionally biased region" description="Low complexity" evidence="23">
    <location>
        <begin position="60"/>
        <end position="91"/>
    </location>
</feature>
<dbReference type="RefSeq" id="XP_002108138.1">
    <property type="nucleotide sequence ID" value="XM_002108102.1"/>
</dbReference>
<evidence type="ECO:0000256" key="1">
    <source>
        <dbReference type="ARBA" id="ARBA00001703"/>
    </source>
</evidence>
<evidence type="ECO:0000256" key="21">
    <source>
        <dbReference type="PIRSR" id="PIRSR634016-4"/>
    </source>
</evidence>
<dbReference type="AlphaFoldDB" id="B3RHX6"/>
<reference evidence="27 28" key="1">
    <citation type="journal article" date="2008" name="Nature">
        <title>The Trichoplax genome and the nature of placozoans.</title>
        <authorList>
            <person name="Srivastava M."/>
            <person name="Begovic E."/>
            <person name="Chapman J."/>
            <person name="Putnam N.H."/>
            <person name="Hellsten U."/>
            <person name="Kawashima T."/>
            <person name="Kuo A."/>
            <person name="Mitros T."/>
            <person name="Salamov A."/>
            <person name="Carpenter M.L."/>
            <person name="Signorovitch A.Y."/>
            <person name="Moreno M.A."/>
            <person name="Kamm K."/>
            <person name="Grimwood J."/>
            <person name="Schmutz J."/>
            <person name="Shapiro H."/>
            <person name="Grigoriev I.V."/>
            <person name="Buss L.W."/>
            <person name="Schierwater B."/>
            <person name="Dellaporta S.L."/>
            <person name="Rokhsar D.S."/>
        </authorList>
    </citation>
    <scope>NUCLEOTIDE SEQUENCE [LARGE SCALE GENOMIC DNA]</scope>
    <source>
        <strain evidence="27 28">Grell-BS-1999</strain>
    </source>
</reference>
<protein>
    <recommendedName>
        <fullName evidence="22">Aminopeptidase</fullName>
        <ecNumber evidence="22">3.4.11.-</ecNumber>
    </recommendedName>
</protein>
<evidence type="ECO:0000256" key="14">
    <source>
        <dbReference type="ARBA" id="ARBA00022989"/>
    </source>
</evidence>
<evidence type="ECO:0000256" key="11">
    <source>
        <dbReference type="ARBA" id="ARBA00022833"/>
    </source>
</evidence>
<evidence type="ECO:0000256" key="22">
    <source>
        <dbReference type="RuleBase" id="RU364040"/>
    </source>
</evidence>
<keyword evidence="15 22" id="KW-0482">Metalloprotease</keyword>
<sequence length="991" mass="113231">MGTEKADPDVEFRGEKQAVSGFHLSKLQVILIILLSIGVVVFTGIFAGVILPSINAAHSTSTQAPTTQPPAGTNNPTSTSNQGGSTSTPQSATSKPYAIPSPQPTQPTPTSSYAAVNKPRLPTDIVPVQYWFTLEIDMTNLNFSGDTTIEVTVKKETNTIILHASGLTMTQDPQVTNNRNYDGSTTYYTISTKGTYAPNQYYYMMMQNNLTPGTYYLRFRHTAPLSTRLDGLYKYQYTRASTGEKIWGVGSQCESFDARRIIPCFDEPALKARFQTTLIVPSNYTSSLTNMLLVGEQPLQGNRVQLSHENTVVMSSYLLAFSITDFDRVERDVGGILYRIWARKAIKNDGNYALEAAINITTYFENLLGVKYPLRKQDHVSVPKFDSGAMENWGLILYREEYLSYSPSYTDAREKEFIVAIIAHELAHMWFGNWVTMVWWNDLWLNEAFASYFEYIGQTNFAPETLGWDSFVGYDMNSALVNDQTPTSHPISPPEQYGPFFDRITYQKGATVLRMIDNYLGRQPFLDGLRNYLVNFNYSNAIASNLFDRMTERYNGINVTELMGPWVYQMGYPIVTVTQDSANNRGMLSQQRYLTNKDLNPSVDPSTQPYRSPYGYKWNIPITWFVGSAPSTINRGMFNRTSQSMTVSWPQNTWIKINAGSMGFYRVNYPQSNWDQLAAALNANPNQFTKRDAAGLILDSMAFASTGRLTYSTALSITNYLAKESAYVPWYVTWAAFLDYQRRLAARPSNQYFRNYYVKILKPQVDAIGFVGTGTHTERLLREIIMDAACYQGYEPCVQNATAMLRNYMSNSTTNAVPTDLKEVVYRYGIMYGGSAEWDFLWSQYHSSITIPDRDKIFYALSFSRNPASIRKFLSYAMDPTKIDRADTYLVMLYLTRNPVARPFVWDFFVENKAWFKNRYNNLRYPAYYASLYFDDDHNYARVEKFFADNPENTYYTTRVERNTLNRIKANKNWLTNHEMRFTKACRDNSM</sequence>
<dbReference type="KEGG" id="tad:TRIADDRAFT_63531"/>
<dbReference type="GeneID" id="6749353"/>
<dbReference type="Gene3D" id="2.60.40.1730">
    <property type="entry name" value="tricorn interacting facor f3 domain"/>
    <property type="match status" value="1"/>
</dbReference>
<evidence type="ECO:0000256" key="13">
    <source>
        <dbReference type="ARBA" id="ARBA00022968"/>
    </source>
</evidence>
<evidence type="ECO:0000256" key="12">
    <source>
        <dbReference type="ARBA" id="ARBA00022837"/>
    </source>
</evidence>
<evidence type="ECO:0000256" key="20">
    <source>
        <dbReference type="PIRSR" id="PIRSR634016-3"/>
    </source>
</evidence>
<gene>
    <name evidence="27" type="ORF">TRIADDRAFT_63531</name>
</gene>
<evidence type="ECO:0000313" key="28">
    <source>
        <dbReference type="Proteomes" id="UP000009022"/>
    </source>
</evidence>
<evidence type="ECO:0000256" key="4">
    <source>
        <dbReference type="ARBA" id="ARBA00011748"/>
    </source>
</evidence>
<evidence type="ECO:0000256" key="17">
    <source>
        <dbReference type="ARBA" id="ARBA00023157"/>
    </source>
</evidence>
<evidence type="ECO:0000256" key="16">
    <source>
        <dbReference type="ARBA" id="ARBA00023136"/>
    </source>
</evidence>
<dbReference type="EC" id="3.4.11.-" evidence="22"/>
<keyword evidence="12" id="KW-0106">Calcium</keyword>
<dbReference type="InterPro" id="IPR050344">
    <property type="entry name" value="Peptidase_M1_aminopeptidases"/>
</dbReference>
<dbReference type="OrthoDB" id="510539at2759"/>
<dbReference type="PRINTS" id="PR00756">
    <property type="entry name" value="ALADIPTASE"/>
</dbReference>
<keyword evidence="14 22" id="KW-1133">Transmembrane helix</keyword>
<keyword evidence="16 22" id="KW-0472">Membrane</keyword>
<dbReference type="Pfam" id="PF11838">
    <property type="entry name" value="ERAP1_C"/>
    <property type="match status" value="1"/>
</dbReference>
<dbReference type="FunFam" id="1.25.50.20:FF:000001">
    <property type="entry name" value="Aminopeptidase"/>
    <property type="match status" value="1"/>
</dbReference>
<dbReference type="GO" id="GO:0005615">
    <property type="term" value="C:extracellular space"/>
    <property type="evidence" value="ECO:0000318"/>
    <property type="project" value="GO_Central"/>
</dbReference>
<organism evidence="27 28">
    <name type="scientific">Trichoplax adhaerens</name>
    <name type="common">Trichoplax reptans</name>
    <dbReference type="NCBI Taxonomy" id="10228"/>
    <lineage>
        <taxon>Eukaryota</taxon>
        <taxon>Metazoa</taxon>
        <taxon>Placozoa</taxon>
        <taxon>Uniplacotomia</taxon>
        <taxon>Trichoplacea</taxon>
        <taxon>Trichoplacidae</taxon>
        <taxon>Trichoplax</taxon>
    </lineage>
</organism>
<evidence type="ECO:0000313" key="27">
    <source>
        <dbReference type="EMBL" id="EDV28936.1"/>
    </source>
</evidence>
<keyword evidence="28" id="KW-1185">Reference proteome</keyword>
<feature type="domain" description="Peptidase M1 membrane alanine aminopeptidase" evidence="24">
    <location>
        <begin position="352"/>
        <end position="566"/>
    </location>
</feature>
<dbReference type="CTD" id="6749353"/>
<dbReference type="InterPro" id="IPR034016">
    <property type="entry name" value="M1_APN-typ"/>
</dbReference>
<dbReference type="Gene3D" id="1.25.50.20">
    <property type="match status" value="1"/>
</dbReference>
<dbReference type="eggNOG" id="KOG1046">
    <property type="taxonomic scope" value="Eukaryota"/>
</dbReference>
<dbReference type="GO" id="GO:0070006">
    <property type="term" value="F:metalloaminopeptidase activity"/>
    <property type="evidence" value="ECO:0000318"/>
    <property type="project" value="GO_Central"/>
</dbReference>
<dbReference type="FunFam" id="1.10.390.10:FF:000006">
    <property type="entry name" value="Puromycin-sensitive aminopeptidase"/>
    <property type="match status" value="1"/>
</dbReference>
<evidence type="ECO:0000256" key="10">
    <source>
        <dbReference type="ARBA" id="ARBA00022801"/>
    </source>
</evidence>
<dbReference type="OMA" id="WGHETIE"/>
<comment type="cofactor">
    <cofactor evidence="20 22">
        <name>Zn(2+)</name>
        <dbReference type="ChEBI" id="CHEBI:29105"/>
    </cofactor>
    <text evidence="20 22">Binds 1 zinc ion per subunit.</text>
</comment>
<keyword evidence="7 22" id="KW-0645">Protease</keyword>
<evidence type="ECO:0000259" key="26">
    <source>
        <dbReference type="Pfam" id="PF17900"/>
    </source>
</evidence>
<accession>B3RHX6</accession>
<feature type="binding site" evidence="20">
    <location>
        <position position="424"/>
    </location>
    <ligand>
        <name>Zn(2+)</name>
        <dbReference type="ChEBI" id="CHEBI:29105"/>
        <note>catalytic</note>
    </ligand>
</feature>
<evidence type="ECO:0000256" key="3">
    <source>
        <dbReference type="ARBA" id="ARBA00010136"/>
    </source>
</evidence>
<evidence type="ECO:0000259" key="24">
    <source>
        <dbReference type="Pfam" id="PF01433"/>
    </source>
</evidence>
<dbReference type="SUPFAM" id="SSF63737">
    <property type="entry name" value="Leukotriene A4 hydrolase N-terminal domain"/>
    <property type="match status" value="1"/>
</dbReference>
<comment type="similarity">
    <text evidence="3 22">Belongs to the peptidase M1 family.</text>
</comment>
<evidence type="ECO:0000256" key="18">
    <source>
        <dbReference type="ARBA" id="ARBA00023180"/>
    </source>
</evidence>
<dbReference type="InterPro" id="IPR001930">
    <property type="entry name" value="Peptidase_M1"/>
</dbReference>
<dbReference type="Proteomes" id="UP000009022">
    <property type="component" value="Unassembled WGS sequence"/>
</dbReference>
<dbReference type="Pfam" id="PF01433">
    <property type="entry name" value="Peptidase_M1"/>
    <property type="match status" value="1"/>
</dbReference>
<keyword evidence="6" id="KW-1003">Cell membrane</keyword>
<evidence type="ECO:0000256" key="6">
    <source>
        <dbReference type="ARBA" id="ARBA00022475"/>
    </source>
</evidence>
<proteinExistence type="inferred from homology"/>
<evidence type="ECO:0000259" key="25">
    <source>
        <dbReference type="Pfam" id="PF11838"/>
    </source>
</evidence>
<dbReference type="InParanoid" id="B3RHX6"/>
<dbReference type="GO" id="GO:0043171">
    <property type="term" value="P:peptide catabolic process"/>
    <property type="evidence" value="ECO:0000318"/>
    <property type="project" value="GO_Central"/>
</dbReference>
<evidence type="ECO:0000256" key="7">
    <source>
        <dbReference type="ARBA" id="ARBA00022670"/>
    </source>
</evidence>
<keyword evidence="18" id="KW-0325">Glycoprotein</keyword>
<keyword evidence="11 20" id="KW-0862">Zinc</keyword>
<keyword evidence="8 22" id="KW-0812">Transmembrane</keyword>
<dbReference type="GO" id="GO:0008270">
    <property type="term" value="F:zinc ion binding"/>
    <property type="evidence" value="ECO:0007669"/>
    <property type="project" value="UniProtKB-UniRule"/>
</dbReference>
<dbReference type="InterPro" id="IPR024571">
    <property type="entry name" value="ERAP1-like_C_dom"/>
</dbReference>
<feature type="domain" description="ERAP1-like C-terminal" evidence="25">
    <location>
        <begin position="654"/>
        <end position="968"/>
    </location>
</feature>
<evidence type="ECO:0000256" key="8">
    <source>
        <dbReference type="ARBA" id="ARBA00022692"/>
    </source>
</evidence>
<dbReference type="GO" id="GO:0005886">
    <property type="term" value="C:plasma membrane"/>
    <property type="evidence" value="ECO:0007669"/>
    <property type="project" value="UniProtKB-SubCell"/>
</dbReference>
<dbReference type="Gene3D" id="2.60.40.1910">
    <property type="match status" value="1"/>
</dbReference>
<dbReference type="Pfam" id="PF17900">
    <property type="entry name" value="Peptidase_M1_N"/>
    <property type="match status" value="1"/>
</dbReference>
<dbReference type="Gene3D" id="1.10.390.10">
    <property type="entry name" value="Neutral Protease Domain 2"/>
    <property type="match status" value="1"/>
</dbReference>
<comment type="subunit">
    <text evidence="4">Homodimer; disulfide-linked.</text>
</comment>
<dbReference type="GO" id="GO:0004230">
    <property type="term" value="F:glutamyl aminopeptidase activity"/>
    <property type="evidence" value="ECO:0007669"/>
    <property type="project" value="UniProtKB-EC"/>
</dbReference>
<comment type="catalytic activity">
    <reaction evidence="1">
        <text>Release of N-terminal glutamate (and to a lesser extent aspartate) from a peptide.</text>
        <dbReference type="EC" id="3.4.11.7"/>
    </reaction>
</comment>
<evidence type="ECO:0000256" key="9">
    <source>
        <dbReference type="ARBA" id="ARBA00022723"/>
    </source>
</evidence>
<dbReference type="PANTHER" id="PTHR11533">
    <property type="entry name" value="PROTEASE M1 ZINC METALLOPROTEASE"/>
    <property type="match status" value="1"/>
</dbReference>
<evidence type="ECO:0000256" key="23">
    <source>
        <dbReference type="SAM" id="MobiDB-lite"/>
    </source>
</evidence>
<feature type="binding site" evidence="20">
    <location>
        <position position="428"/>
    </location>
    <ligand>
        <name>Zn(2+)</name>
        <dbReference type="ChEBI" id="CHEBI:29105"/>
        <note>catalytic</note>
    </ligand>
</feature>
<dbReference type="FunCoup" id="B3RHX6">
    <property type="interactions" value="231"/>
</dbReference>
<feature type="region of interest" description="Disordered" evidence="23">
    <location>
        <begin position="60"/>
        <end position="116"/>
    </location>
</feature>
<dbReference type="HOGENOM" id="CLU_003705_2_0_1"/>
<dbReference type="FunFam" id="2.60.40.1910:FF:000003">
    <property type="entry name" value="Aminopeptidase"/>
    <property type="match status" value="1"/>
</dbReference>
<feature type="domain" description="Aminopeptidase N-like N-terminal" evidence="26">
    <location>
        <begin position="126"/>
        <end position="318"/>
    </location>
</feature>
<dbReference type="SUPFAM" id="SSF55486">
    <property type="entry name" value="Metalloproteases ('zincins'), catalytic domain"/>
    <property type="match status" value="1"/>
</dbReference>
<dbReference type="InterPro" id="IPR045357">
    <property type="entry name" value="Aminopeptidase_N-like_N"/>
</dbReference>
<keyword evidence="9 20" id="KW-0479">Metal-binding</keyword>